<gene>
    <name evidence="5" type="ordered locus">swp_4232</name>
</gene>
<dbReference type="Pfam" id="PF25973">
    <property type="entry name" value="BSH_CzcB"/>
    <property type="match status" value="1"/>
</dbReference>
<dbReference type="GO" id="GO:0015562">
    <property type="term" value="F:efflux transmembrane transporter activity"/>
    <property type="evidence" value="ECO:0007669"/>
    <property type="project" value="TreeGrafter"/>
</dbReference>
<dbReference type="Gene3D" id="2.40.420.20">
    <property type="match status" value="1"/>
</dbReference>
<accession>B8CU31</accession>
<feature type="region of interest" description="Disordered" evidence="3">
    <location>
        <begin position="379"/>
        <end position="404"/>
    </location>
</feature>
<dbReference type="GO" id="GO:1990281">
    <property type="term" value="C:efflux pump complex"/>
    <property type="evidence" value="ECO:0007669"/>
    <property type="project" value="TreeGrafter"/>
</dbReference>
<dbReference type="Gene3D" id="2.40.50.100">
    <property type="match status" value="1"/>
</dbReference>
<comment type="similarity">
    <text evidence="1">Belongs to the membrane fusion protein (MFP) (TC 8.A.1) family.</text>
</comment>
<dbReference type="EMBL" id="CP000472">
    <property type="protein sequence ID" value="ACJ30887.1"/>
    <property type="molecule type" value="Genomic_DNA"/>
</dbReference>
<dbReference type="KEGG" id="swp:swp_4232"/>
<dbReference type="Gene3D" id="2.40.30.170">
    <property type="match status" value="1"/>
</dbReference>
<keyword evidence="6" id="KW-1185">Reference proteome</keyword>
<dbReference type="PANTHER" id="PTHR30469:SF12">
    <property type="entry name" value="MULTIDRUG RESISTANCE PROTEIN MDTA"/>
    <property type="match status" value="1"/>
</dbReference>
<organism evidence="5 6">
    <name type="scientific">Shewanella piezotolerans (strain WP3 / JCM 13877)</name>
    <dbReference type="NCBI Taxonomy" id="225849"/>
    <lineage>
        <taxon>Bacteria</taxon>
        <taxon>Pseudomonadati</taxon>
        <taxon>Pseudomonadota</taxon>
        <taxon>Gammaproteobacteria</taxon>
        <taxon>Alteromonadales</taxon>
        <taxon>Shewanellaceae</taxon>
        <taxon>Shewanella</taxon>
    </lineage>
</organism>
<evidence type="ECO:0000256" key="3">
    <source>
        <dbReference type="SAM" id="MobiDB-lite"/>
    </source>
</evidence>
<feature type="domain" description="CzcB-like barrel-sandwich hybrid" evidence="4">
    <location>
        <begin position="71"/>
        <end position="208"/>
    </location>
</feature>
<name>B8CU31_SHEPW</name>
<dbReference type="HOGENOM" id="CLU_018816_18_2_6"/>
<feature type="coiled-coil region" evidence="2">
    <location>
        <begin position="111"/>
        <end position="184"/>
    </location>
</feature>
<proteinExistence type="inferred from homology"/>
<keyword evidence="2" id="KW-0175">Coiled coil</keyword>
<evidence type="ECO:0000256" key="2">
    <source>
        <dbReference type="SAM" id="Coils"/>
    </source>
</evidence>
<dbReference type="STRING" id="225849.swp_4232"/>
<dbReference type="SUPFAM" id="SSF111369">
    <property type="entry name" value="HlyD-like secretion proteins"/>
    <property type="match status" value="1"/>
</dbReference>
<evidence type="ECO:0000259" key="4">
    <source>
        <dbReference type="Pfam" id="PF25973"/>
    </source>
</evidence>
<dbReference type="eggNOG" id="COG0845">
    <property type="taxonomic scope" value="Bacteria"/>
</dbReference>
<evidence type="ECO:0000313" key="6">
    <source>
        <dbReference type="Proteomes" id="UP000000753"/>
    </source>
</evidence>
<dbReference type="NCBIfam" id="TIGR01730">
    <property type="entry name" value="RND_mfp"/>
    <property type="match status" value="1"/>
</dbReference>
<dbReference type="Proteomes" id="UP000000753">
    <property type="component" value="Chromosome"/>
</dbReference>
<dbReference type="OrthoDB" id="5730196at2"/>
<protein>
    <submittedName>
        <fullName evidence="5">HlyD family secretion protein</fullName>
    </submittedName>
</protein>
<dbReference type="InterPro" id="IPR006143">
    <property type="entry name" value="RND_pump_MFP"/>
</dbReference>
<dbReference type="AlphaFoldDB" id="B8CU31"/>
<dbReference type="InterPro" id="IPR058647">
    <property type="entry name" value="BSH_CzcB-like"/>
</dbReference>
<evidence type="ECO:0000313" key="5">
    <source>
        <dbReference type="EMBL" id="ACJ30887.1"/>
    </source>
</evidence>
<sequence>MIKKIIRRVSPLLILILFIVAALVLISTKEAPEQKADEAPVPIVDIMEVQQQTVSLNLPSYGVVSPKYKTQLVTEVQGRMLNISNKFVAGGVVKKGEELAVIEPSDYEADLMQAQASLAQAKAALEEERAKGEVAKNDWKGYDGGIPPELGLRLPQLKQEQANVKFQQAALARAERNLERTIIRAPFDGIIKARNVDLGQYVTLGTNLGELYDTRVAEIRLPLSNNDLAYLESVDNPDTEVTLSADLAGKVVTWTGKIIRSEGVIDAENRMVYLVAEVKDPYLRSAKAEGQLPLKYGSFVTAIIKGRTVDGIVKLPRHLVRHGKVTLITATSSVEVREVNIVRTDLENVYIKDSLASGERISVTNLSNPEDGQLVKILGDDNSSTIESTDEATTEEQLASAGDQ</sequence>
<dbReference type="Gene3D" id="1.10.287.470">
    <property type="entry name" value="Helix hairpin bin"/>
    <property type="match status" value="1"/>
</dbReference>
<dbReference type="PANTHER" id="PTHR30469">
    <property type="entry name" value="MULTIDRUG RESISTANCE PROTEIN MDTA"/>
    <property type="match status" value="1"/>
</dbReference>
<evidence type="ECO:0000256" key="1">
    <source>
        <dbReference type="ARBA" id="ARBA00009477"/>
    </source>
</evidence>
<dbReference type="RefSeq" id="WP_020914224.1">
    <property type="nucleotide sequence ID" value="NC_011566.1"/>
</dbReference>
<reference evidence="5 6" key="1">
    <citation type="journal article" date="2008" name="PLoS ONE">
        <title>Environmental adaptation: genomic analysis of the piezotolerant and psychrotolerant deep-sea iron reducing bacterium Shewanella piezotolerans WP3.</title>
        <authorList>
            <person name="Wang F."/>
            <person name="Wang J."/>
            <person name="Jian H."/>
            <person name="Zhang B."/>
            <person name="Li S."/>
            <person name="Wang F."/>
            <person name="Zeng X."/>
            <person name="Gao L."/>
            <person name="Bartlett D.H."/>
            <person name="Yu J."/>
            <person name="Hu S."/>
            <person name="Xiao X."/>
        </authorList>
    </citation>
    <scope>NUCLEOTIDE SEQUENCE [LARGE SCALE GENOMIC DNA]</scope>
    <source>
        <strain evidence="6">WP3 / JCM 13877</strain>
    </source>
</reference>